<keyword evidence="2" id="KW-1185">Reference proteome</keyword>
<proteinExistence type="predicted"/>
<evidence type="ECO:0000313" key="2">
    <source>
        <dbReference type="Proteomes" id="UP001165186"/>
    </source>
</evidence>
<evidence type="ECO:0000313" key="1">
    <source>
        <dbReference type="EMBL" id="GME24200.1"/>
    </source>
</evidence>
<gene>
    <name evidence="1" type="primary">g4866</name>
    <name evidence="1" type="ORF">NpPPO83_00004866</name>
</gene>
<organism evidence="1 2">
    <name type="scientific">Neofusicoccum parvum</name>
    <dbReference type="NCBI Taxonomy" id="310453"/>
    <lineage>
        <taxon>Eukaryota</taxon>
        <taxon>Fungi</taxon>
        <taxon>Dikarya</taxon>
        <taxon>Ascomycota</taxon>
        <taxon>Pezizomycotina</taxon>
        <taxon>Dothideomycetes</taxon>
        <taxon>Dothideomycetes incertae sedis</taxon>
        <taxon>Botryosphaeriales</taxon>
        <taxon>Botryosphaeriaceae</taxon>
        <taxon>Neofusicoccum</taxon>
    </lineage>
</organism>
<dbReference type="EMBL" id="BSXG01000011">
    <property type="protein sequence ID" value="GME24200.1"/>
    <property type="molecule type" value="Genomic_DNA"/>
</dbReference>
<protein>
    <submittedName>
        <fullName evidence="1">Tetracycline resistance protein TetA/multidrug resistance protein MdtG</fullName>
    </submittedName>
</protein>
<reference evidence="1" key="1">
    <citation type="submission" date="2024-09" db="EMBL/GenBank/DDBJ databases">
        <title>Draft Genome Sequences of Neofusicoccum parvum.</title>
        <authorList>
            <person name="Ashida A."/>
            <person name="Camagna M."/>
            <person name="Tanaka A."/>
            <person name="Takemoto D."/>
        </authorList>
    </citation>
    <scope>NUCLEOTIDE SEQUENCE</scope>
    <source>
        <strain evidence="1">PPO83</strain>
    </source>
</reference>
<dbReference type="Proteomes" id="UP001165186">
    <property type="component" value="Unassembled WGS sequence"/>
</dbReference>
<sequence>MGNKSTYRVSLAAFVVAFLLMPWVGYKDGGNTGSGLGRGKTVMWIELGFVLIVKTVAAVGGLTSALLLITNSAPDHAVLGTLNGLAQTLSAAGRAVGPFVSGSLFSAATRLRPKGEAMAFGVFGGITFVGFLLSFGIRGASLESEGFDEEEGSEADEDADDEDEEQDSISNERTELLGRK</sequence>
<accession>A0ACB5RUJ2</accession>
<name>A0ACB5RUJ2_9PEZI</name>
<comment type="caution">
    <text evidence="1">The sequence shown here is derived from an EMBL/GenBank/DDBJ whole genome shotgun (WGS) entry which is preliminary data.</text>
</comment>